<proteinExistence type="inferred from homology"/>
<evidence type="ECO:0000313" key="4">
    <source>
        <dbReference type="Proteomes" id="UP000886744"/>
    </source>
</evidence>
<protein>
    <submittedName>
        <fullName evidence="3">YigZ family protein</fullName>
    </submittedName>
</protein>
<dbReference type="Gene3D" id="3.30.230.30">
    <property type="entry name" value="Impact, N-terminal domain"/>
    <property type="match status" value="1"/>
</dbReference>
<dbReference type="InterPro" id="IPR023582">
    <property type="entry name" value="Impact"/>
</dbReference>
<evidence type="ECO:0000313" key="3">
    <source>
        <dbReference type="EMBL" id="HIR62624.1"/>
    </source>
</evidence>
<dbReference type="Proteomes" id="UP000886744">
    <property type="component" value="Unassembled WGS sequence"/>
</dbReference>
<dbReference type="GO" id="GO:0006446">
    <property type="term" value="P:regulation of translational initiation"/>
    <property type="evidence" value="ECO:0007669"/>
    <property type="project" value="TreeGrafter"/>
</dbReference>
<dbReference type="EMBL" id="DVHI01000046">
    <property type="protein sequence ID" value="HIR62624.1"/>
    <property type="molecule type" value="Genomic_DNA"/>
</dbReference>
<dbReference type="PANTHER" id="PTHR16301">
    <property type="entry name" value="IMPACT-RELATED"/>
    <property type="match status" value="1"/>
</dbReference>
<sequence>MDSSQRNDTFKSISGTAEGLYKEKGSKFLAFAYPVVSEEEVRAVLEKIRKEYYDARHHCYAYRLGLSGDVWRYNDDGEPSSTAGRPIYGQILSRELSDVLIVVVRYFGGIKLGVPGLIRAYKAAAADALDHAEVVEKVASEGYAVTFDYVAMDRVMRVLKDMGIAPSGYTAEDVCRMEMRVRLSDVERFRQRMEDAEARVEKVL</sequence>
<dbReference type="InterPro" id="IPR020568">
    <property type="entry name" value="Ribosomal_Su5_D2-typ_SF"/>
</dbReference>
<dbReference type="PANTHER" id="PTHR16301:SF20">
    <property type="entry name" value="IMPACT FAMILY MEMBER YIGZ"/>
    <property type="match status" value="1"/>
</dbReference>
<name>A0A9D1E0P9_9BACT</name>
<dbReference type="SUPFAM" id="SSF54211">
    <property type="entry name" value="Ribosomal protein S5 domain 2-like"/>
    <property type="match status" value="1"/>
</dbReference>
<accession>A0A9D1E0P9</accession>
<dbReference type="Pfam" id="PF01205">
    <property type="entry name" value="Impact_N"/>
    <property type="match status" value="1"/>
</dbReference>
<evidence type="ECO:0000256" key="1">
    <source>
        <dbReference type="ARBA" id="ARBA00007665"/>
    </source>
</evidence>
<comment type="caution">
    <text evidence="3">The sequence shown here is derived from an EMBL/GenBank/DDBJ whole genome shotgun (WGS) entry which is preliminary data.</text>
</comment>
<evidence type="ECO:0000259" key="2">
    <source>
        <dbReference type="Pfam" id="PF01205"/>
    </source>
</evidence>
<comment type="similarity">
    <text evidence="1">Belongs to the IMPACT family.</text>
</comment>
<dbReference type="InterPro" id="IPR036956">
    <property type="entry name" value="Impact_N_sf"/>
</dbReference>
<dbReference type="InterPro" id="IPR001498">
    <property type="entry name" value="Impact_N"/>
</dbReference>
<gene>
    <name evidence="3" type="ORF">IAC94_03755</name>
</gene>
<dbReference type="AlphaFoldDB" id="A0A9D1E0P9"/>
<dbReference type="GO" id="GO:0005737">
    <property type="term" value="C:cytoplasm"/>
    <property type="evidence" value="ECO:0007669"/>
    <property type="project" value="TreeGrafter"/>
</dbReference>
<reference evidence="3" key="2">
    <citation type="journal article" date="2021" name="PeerJ">
        <title>Extensive microbial diversity within the chicken gut microbiome revealed by metagenomics and culture.</title>
        <authorList>
            <person name="Gilroy R."/>
            <person name="Ravi A."/>
            <person name="Getino M."/>
            <person name="Pursley I."/>
            <person name="Horton D.L."/>
            <person name="Alikhan N.F."/>
            <person name="Baker D."/>
            <person name="Gharbi K."/>
            <person name="Hall N."/>
            <person name="Watson M."/>
            <person name="Adriaenssens E.M."/>
            <person name="Foster-Nyarko E."/>
            <person name="Jarju S."/>
            <person name="Secka A."/>
            <person name="Antonio M."/>
            <person name="Oren A."/>
            <person name="Chaudhuri R.R."/>
            <person name="La Ragione R."/>
            <person name="Hildebrand F."/>
            <person name="Pallen M.J."/>
        </authorList>
    </citation>
    <scope>NUCLEOTIDE SEQUENCE</scope>
    <source>
        <strain evidence="3">ChiHjej13B12-12457</strain>
    </source>
</reference>
<organism evidence="3 4">
    <name type="scientific">Candidatus Coprenecus avistercoris</name>
    <dbReference type="NCBI Taxonomy" id="2840730"/>
    <lineage>
        <taxon>Bacteria</taxon>
        <taxon>Pseudomonadati</taxon>
        <taxon>Bacteroidota</taxon>
        <taxon>Bacteroidia</taxon>
        <taxon>Bacteroidales</taxon>
        <taxon>Rikenellaceae</taxon>
        <taxon>Rikenellaceae incertae sedis</taxon>
        <taxon>Candidatus Coprenecus</taxon>
    </lineage>
</organism>
<feature type="domain" description="Impact N-terminal" evidence="2">
    <location>
        <begin position="24"/>
        <end position="129"/>
    </location>
</feature>
<reference evidence="3" key="1">
    <citation type="submission" date="2020-10" db="EMBL/GenBank/DDBJ databases">
        <authorList>
            <person name="Gilroy R."/>
        </authorList>
    </citation>
    <scope>NUCLEOTIDE SEQUENCE</scope>
    <source>
        <strain evidence="3">ChiHjej13B12-12457</strain>
    </source>
</reference>